<evidence type="ECO:0000259" key="4">
    <source>
        <dbReference type="PROSITE" id="PS51071"/>
    </source>
</evidence>
<dbReference type="GO" id="GO:0097367">
    <property type="term" value="F:carbohydrate derivative binding"/>
    <property type="evidence" value="ECO:0007669"/>
    <property type="project" value="InterPro"/>
</dbReference>
<comment type="caution">
    <text evidence="6">The sequence shown here is derived from an EMBL/GenBank/DDBJ whole genome shotgun (WGS) entry which is preliminary data.</text>
</comment>
<reference evidence="6" key="1">
    <citation type="submission" date="2019-08" db="EMBL/GenBank/DDBJ databases">
        <authorList>
            <person name="Kucharzyk K."/>
            <person name="Murdoch R.W."/>
            <person name="Higgins S."/>
            <person name="Loffler F."/>
        </authorList>
    </citation>
    <scope>NUCLEOTIDE SEQUENCE</scope>
</reference>
<evidence type="ECO:0000256" key="3">
    <source>
        <dbReference type="ARBA" id="ARBA00023163"/>
    </source>
</evidence>
<dbReference type="GO" id="GO:1901135">
    <property type="term" value="P:carbohydrate derivative metabolic process"/>
    <property type="evidence" value="ECO:0007669"/>
    <property type="project" value="InterPro"/>
</dbReference>
<dbReference type="InterPro" id="IPR009057">
    <property type="entry name" value="Homeodomain-like_sf"/>
</dbReference>
<dbReference type="SUPFAM" id="SSF46689">
    <property type="entry name" value="Homeodomain-like"/>
    <property type="match status" value="1"/>
</dbReference>
<keyword evidence="3" id="KW-0804">Transcription</keyword>
<keyword evidence="2" id="KW-0238">DNA-binding</keyword>
<evidence type="ECO:0000256" key="2">
    <source>
        <dbReference type="ARBA" id="ARBA00023125"/>
    </source>
</evidence>
<keyword evidence="1" id="KW-0805">Transcription regulation</keyword>
<dbReference type="Gene3D" id="1.10.10.10">
    <property type="entry name" value="Winged helix-like DNA-binding domain superfamily/Winged helix DNA-binding domain"/>
    <property type="match status" value="1"/>
</dbReference>
<dbReference type="PROSITE" id="PS51071">
    <property type="entry name" value="HTH_RPIR"/>
    <property type="match status" value="1"/>
</dbReference>
<dbReference type="InterPro" id="IPR035472">
    <property type="entry name" value="RpiR-like_SIS"/>
</dbReference>
<dbReference type="InterPro" id="IPR000281">
    <property type="entry name" value="HTH_RpiR"/>
</dbReference>
<dbReference type="EMBL" id="VSSQ01001686">
    <property type="protein sequence ID" value="MPM10382.1"/>
    <property type="molecule type" value="Genomic_DNA"/>
</dbReference>
<evidence type="ECO:0000259" key="5">
    <source>
        <dbReference type="PROSITE" id="PS51464"/>
    </source>
</evidence>
<dbReference type="InterPro" id="IPR036388">
    <property type="entry name" value="WH-like_DNA-bd_sf"/>
</dbReference>
<organism evidence="6">
    <name type="scientific">bioreactor metagenome</name>
    <dbReference type="NCBI Taxonomy" id="1076179"/>
    <lineage>
        <taxon>unclassified sequences</taxon>
        <taxon>metagenomes</taxon>
        <taxon>ecological metagenomes</taxon>
    </lineage>
</organism>
<dbReference type="PANTHER" id="PTHR30514">
    <property type="entry name" value="GLUCOKINASE"/>
    <property type="match status" value="1"/>
</dbReference>
<name>A0A644X2K0_9ZZZZ</name>
<sequence>MDALFSLMEKQYPTFSKGQRRIAEYILNSYDDAAFMTAAKLGERVGVSESTVVRFAYMLGLDGYPALQEALQDLIRHRLTSVQRIRLAANIPQQDVLKTVLTSDMNNIRTTIDMIDNESFEGAISATLRARRIYVLGIRSAMSLAQFLTYYLDYVCDNVMFVNGAVQDIHERMLRVGPQDVCFGISFPRYSARTVDAMKYAKSKGATLIALTDMPTSPLAKISDYTLCARSDMASFADSLVAPLSLINAIIVAVGHARKDEATQHLTQLEDIWHAEGVYLSETIKEEKPS</sequence>
<dbReference type="InterPro" id="IPR046348">
    <property type="entry name" value="SIS_dom_sf"/>
</dbReference>
<dbReference type="GO" id="GO:0003700">
    <property type="term" value="F:DNA-binding transcription factor activity"/>
    <property type="evidence" value="ECO:0007669"/>
    <property type="project" value="InterPro"/>
</dbReference>
<dbReference type="SUPFAM" id="SSF53697">
    <property type="entry name" value="SIS domain"/>
    <property type="match status" value="1"/>
</dbReference>
<feature type="domain" description="SIS" evidence="5">
    <location>
        <begin position="123"/>
        <end position="262"/>
    </location>
</feature>
<accession>A0A644X2K0</accession>
<dbReference type="PANTHER" id="PTHR30514:SF18">
    <property type="entry name" value="RPIR-FAMILY TRANSCRIPTIONAL REGULATOR"/>
    <property type="match status" value="1"/>
</dbReference>
<dbReference type="InterPro" id="IPR047640">
    <property type="entry name" value="RpiR-like"/>
</dbReference>
<proteinExistence type="predicted"/>
<evidence type="ECO:0000313" key="6">
    <source>
        <dbReference type="EMBL" id="MPM10382.1"/>
    </source>
</evidence>
<dbReference type="Pfam" id="PF01418">
    <property type="entry name" value="HTH_6"/>
    <property type="match status" value="1"/>
</dbReference>
<dbReference type="Pfam" id="PF01380">
    <property type="entry name" value="SIS"/>
    <property type="match status" value="1"/>
</dbReference>
<protein>
    <submittedName>
        <fullName evidence="6">HTH-type transcriptional regulator MurR</fullName>
    </submittedName>
</protein>
<dbReference type="AlphaFoldDB" id="A0A644X2K0"/>
<dbReference type="CDD" id="cd05013">
    <property type="entry name" value="SIS_RpiR"/>
    <property type="match status" value="1"/>
</dbReference>
<dbReference type="GO" id="GO:0003677">
    <property type="term" value="F:DNA binding"/>
    <property type="evidence" value="ECO:0007669"/>
    <property type="project" value="UniProtKB-KW"/>
</dbReference>
<dbReference type="InterPro" id="IPR001347">
    <property type="entry name" value="SIS_dom"/>
</dbReference>
<dbReference type="PROSITE" id="PS51464">
    <property type="entry name" value="SIS"/>
    <property type="match status" value="1"/>
</dbReference>
<evidence type="ECO:0000256" key="1">
    <source>
        <dbReference type="ARBA" id="ARBA00023015"/>
    </source>
</evidence>
<gene>
    <name evidence="6" type="primary">murR_5</name>
    <name evidence="6" type="ORF">SDC9_56713</name>
</gene>
<feature type="domain" description="HTH rpiR-type" evidence="4">
    <location>
        <begin position="2"/>
        <end position="78"/>
    </location>
</feature>
<dbReference type="Gene3D" id="3.40.50.10490">
    <property type="entry name" value="Glucose-6-phosphate isomerase like protein, domain 1"/>
    <property type="match status" value="1"/>
</dbReference>